<reference evidence="4" key="1">
    <citation type="journal article" date="2020" name="mSystems">
        <title>Genome- and Community-Level Interaction Insights into Carbon Utilization and Element Cycling Functions of Hydrothermarchaeota in Hydrothermal Sediment.</title>
        <authorList>
            <person name="Zhou Z."/>
            <person name="Liu Y."/>
            <person name="Xu W."/>
            <person name="Pan J."/>
            <person name="Luo Z.H."/>
            <person name="Li M."/>
        </authorList>
    </citation>
    <scope>NUCLEOTIDE SEQUENCE [LARGE SCALE GENOMIC DNA]</scope>
    <source>
        <strain evidence="5">SpSt-1073</strain>
        <strain evidence="4">SpSt-613</strain>
        <strain evidence="3">SpSt-669</strain>
    </source>
</reference>
<evidence type="ECO:0000313" key="4">
    <source>
        <dbReference type="EMBL" id="HGN91072.1"/>
    </source>
</evidence>
<feature type="domain" description="CRISPR type III-associated protein" evidence="2">
    <location>
        <begin position="31"/>
        <end position="228"/>
    </location>
</feature>
<proteinExistence type="predicted"/>
<evidence type="ECO:0000259" key="2">
    <source>
        <dbReference type="Pfam" id="PF03787"/>
    </source>
</evidence>
<organism evidence="4">
    <name type="scientific">Caldiarchaeum subterraneum</name>
    <dbReference type="NCBI Taxonomy" id="311458"/>
    <lineage>
        <taxon>Archaea</taxon>
        <taxon>Nitrososphaerota</taxon>
        <taxon>Candidatus Caldarchaeales</taxon>
        <taxon>Candidatus Caldarchaeaceae</taxon>
        <taxon>Candidatus Caldarchaeum</taxon>
    </lineage>
</organism>
<dbReference type="AlphaFoldDB" id="A0A7C4I8Y9"/>
<sequence length="316" mass="34964">MSTSARVTVLRNPPRPRNVYQNLTGILRVSINTEGYLHVGSGEAHYDAPKPDEMLKSLEKMGWEKTIETQAAKIGLDYLDMVTVDDKPCIPGSSVKGNVRSRIELSLVNNNGKTPSCFIKASPPQFARDKRAYRHRKVWGNVLDEDRGFPCDYTKSQSVCMVCDMFGTAGLSGLVAFTDFVGEKVVLENVAGQHGLKLRTAPPKSVFRGSITFRNLEPHELGLLLHGLGIQQTATGKTVLLGRLKYVGNIGGKPIGKIRYILESLTFSEFSEQFRNHVRGKPITGTELENLVKDLVSEMKTKLGPHLRNVQEVTQA</sequence>
<gene>
    <name evidence="5" type="ORF">ENM30_04750</name>
    <name evidence="4" type="ORF">ENT82_08140</name>
    <name evidence="3" type="ORF">ENU43_04455</name>
</gene>
<evidence type="ECO:0000313" key="5">
    <source>
        <dbReference type="EMBL" id="HHN52605.1"/>
    </source>
</evidence>
<evidence type="ECO:0000256" key="1">
    <source>
        <dbReference type="ARBA" id="ARBA00023118"/>
    </source>
</evidence>
<accession>A0A7C4I8Y9</accession>
<dbReference type="EMBL" id="DTCM01000060">
    <property type="protein sequence ID" value="HGL40899.1"/>
    <property type="molecule type" value="Genomic_DNA"/>
</dbReference>
<evidence type="ECO:0000313" key="3">
    <source>
        <dbReference type="EMBL" id="HGL40899.1"/>
    </source>
</evidence>
<dbReference type="InterPro" id="IPR005537">
    <property type="entry name" value="RAMP_III_fam"/>
</dbReference>
<dbReference type="EMBL" id="DTAD01000088">
    <property type="protein sequence ID" value="HGN91072.1"/>
    <property type="molecule type" value="Genomic_DNA"/>
</dbReference>
<dbReference type="Pfam" id="PF03787">
    <property type="entry name" value="RAMPs"/>
    <property type="match status" value="1"/>
</dbReference>
<comment type="caution">
    <text evidence="4">The sequence shown here is derived from an EMBL/GenBank/DDBJ whole genome shotgun (WGS) entry which is preliminary data.</text>
</comment>
<dbReference type="GO" id="GO:0051607">
    <property type="term" value="P:defense response to virus"/>
    <property type="evidence" value="ECO:0007669"/>
    <property type="project" value="UniProtKB-KW"/>
</dbReference>
<keyword evidence="1" id="KW-0051">Antiviral defense</keyword>
<dbReference type="EMBL" id="DRXG01000105">
    <property type="protein sequence ID" value="HHN52605.1"/>
    <property type="molecule type" value="Genomic_DNA"/>
</dbReference>
<name>A0A7C4I8Y9_CALS0</name>
<protein>
    <recommendedName>
        <fullName evidence="2">CRISPR type III-associated protein domain-containing protein</fullName>
    </recommendedName>
</protein>